<dbReference type="PANTHER" id="PTHR46663:SF2">
    <property type="entry name" value="GGDEF DOMAIN-CONTAINING PROTEIN"/>
    <property type="match status" value="1"/>
</dbReference>
<dbReference type="SUPFAM" id="SSF55073">
    <property type="entry name" value="Nucleotide cyclase"/>
    <property type="match status" value="1"/>
</dbReference>
<dbReference type="EMBL" id="FPHP01000018">
    <property type="protein sequence ID" value="SFV75097.1"/>
    <property type="molecule type" value="Genomic_DNA"/>
</dbReference>
<dbReference type="PANTHER" id="PTHR46663">
    <property type="entry name" value="DIGUANYLATE CYCLASE DGCT-RELATED"/>
    <property type="match status" value="1"/>
</dbReference>
<gene>
    <name evidence="2" type="ORF">MNB_SM-3-1186</name>
</gene>
<dbReference type="SMART" id="SM00267">
    <property type="entry name" value="GGDEF"/>
    <property type="match status" value="1"/>
</dbReference>
<dbReference type="NCBIfam" id="TIGR00254">
    <property type="entry name" value="GGDEF"/>
    <property type="match status" value="1"/>
</dbReference>
<dbReference type="FunFam" id="3.30.70.270:FF:000001">
    <property type="entry name" value="Diguanylate cyclase domain protein"/>
    <property type="match status" value="1"/>
</dbReference>
<name>A0A1W1D3U2_9ZZZZ</name>
<evidence type="ECO:0000313" key="2">
    <source>
        <dbReference type="EMBL" id="SFV75097.1"/>
    </source>
</evidence>
<sequence>MRQEIKIKLLQNMLEEVTKKYDYFILKQEQMLKQTYDLATRDPLTGLYNRQYLQDYVSQALDRMKRHNIKLILIFIDLDNFKYVNDTFGHEDGDRVLKEVSKIFQDSFRKYDVVVRYGGDEFIIFLEEHQYDEAFIRDILDKMVARIEERLKDFSISASYGCAIAPTETQTFKELLSLADERMYEHKRAKKAKR</sequence>
<dbReference type="Pfam" id="PF00990">
    <property type="entry name" value="GGDEF"/>
    <property type="match status" value="1"/>
</dbReference>
<dbReference type="InterPro" id="IPR000160">
    <property type="entry name" value="GGDEF_dom"/>
</dbReference>
<dbReference type="PROSITE" id="PS50887">
    <property type="entry name" value="GGDEF"/>
    <property type="match status" value="1"/>
</dbReference>
<dbReference type="CDD" id="cd01949">
    <property type="entry name" value="GGDEF"/>
    <property type="match status" value="1"/>
</dbReference>
<evidence type="ECO:0000259" key="1">
    <source>
        <dbReference type="PROSITE" id="PS50887"/>
    </source>
</evidence>
<dbReference type="InterPro" id="IPR052163">
    <property type="entry name" value="DGC-Regulatory_Protein"/>
</dbReference>
<dbReference type="InterPro" id="IPR043128">
    <property type="entry name" value="Rev_trsase/Diguanyl_cyclase"/>
</dbReference>
<dbReference type="InterPro" id="IPR029787">
    <property type="entry name" value="Nucleotide_cyclase"/>
</dbReference>
<dbReference type="AlphaFoldDB" id="A0A1W1D3U2"/>
<accession>A0A1W1D3U2</accession>
<reference evidence="2" key="1">
    <citation type="submission" date="2016-10" db="EMBL/GenBank/DDBJ databases">
        <authorList>
            <person name="de Groot N.N."/>
        </authorList>
    </citation>
    <scope>NUCLEOTIDE SEQUENCE</scope>
</reference>
<protein>
    <submittedName>
        <fullName evidence="2">Diguanylate cyclase/phosphodiesterase (GGDEF &amp; EAL domains) with PAS/PAC sensor(S)</fullName>
    </submittedName>
</protein>
<organism evidence="2">
    <name type="scientific">hydrothermal vent metagenome</name>
    <dbReference type="NCBI Taxonomy" id="652676"/>
    <lineage>
        <taxon>unclassified sequences</taxon>
        <taxon>metagenomes</taxon>
        <taxon>ecological metagenomes</taxon>
    </lineage>
</organism>
<proteinExistence type="predicted"/>
<dbReference type="Gene3D" id="3.30.70.270">
    <property type="match status" value="1"/>
</dbReference>
<feature type="domain" description="GGDEF" evidence="1">
    <location>
        <begin position="69"/>
        <end position="194"/>
    </location>
</feature>